<proteinExistence type="predicted"/>
<dbReference type="Proteomes" id="UP000006038">
    <property type="component" value="Chromosome 1"/>
</dbReference>
<dbReference type="EnsemblPlants" id="OB01G32570.1">
    <property type="protein sequence ID" value="OB01G32570.1"/>
    <property type="gene ID" value="OB01G32570"/>
</dbReference>
<keyword evidence="1" id="KW-0812">Transmembrane</keyword>
<reference evidence="2" key="2">
    <citation type="submission" date="2013-04" db="UniProtKB">
        <authorList>
            <consortium name="EnsemblPlants"/>
        </authorList>
    </citation>
    <scope>IDENTIFICATION</scope>
</reference>
<evidence type="ECO:0000256" key="1">
    <source>
        <dbReference type="SAM" id="Phobius"/>
    </source>
</evidence>
<organism evidence="2">
    <name type="scientific">Oryza brachyantha</name>
    <name type="common">malo sina</name>
    <dbReference type="NCBI Taxonomy" id="4533"/>
    <lineage>
        <taxon>Eukaryota</taxon>
        <taxon>Viridiplantae</taxon>
        <taxon>Streptophyta</taxon>
        <taxon>Embryophyta</taxon>
        <taxon>Tracheophyta</taxon>
        <taxon>Spermatophyta</taxon>
        <taxon>Magnoliopsida</taxon>
        <taxon>Liliopsida</taxon>
        <taxon>Poales</taxon>
        <taxon>Poaceae</taxon>
        <taxon>BOP clade</taxon>
        <taxon>Oryzoideae</taxon>
        <taxon>Oryzeae</taxon>
        <taxon>Oryzinae</taxon>
        <taxon>Oryza</taxon>
    </lineage>
</organism>
<evidence type="ECO:0000313" key="3">
    <source>
        <dbReference type="Proteomes" id="UP000006038"/>
    </source>
</evidence>
<reference evidence="2" key="1">
    <citation type="journal article" date="2013" name="Nat. Commun.">
        <title>Whole-genome sequencing of Oryza brachyantha reveals mechanisms underlying Oryza genome evolution.</title>
        <authorList>
            <person name="Chen J."/>
            <person name="Huang Q."/>
            <person name="Gao D."/>
            <person name="Wang J."/>
            <person name="Lang Y."/>
            <person name="Liu T."/>
            <person name="Li B."/>
            <person name="Bai Z."/>
            <person name="Luis Goicoechea J."/>
            <person name="Liang C."/>
            <person name="Chen C."/>
            <person name="Zhang W."/>
            <person name="Sun S."/>
            <person name="Liao Y."/>
            <person name="Zhang X."/>
            <person name="Yang L."/>
            <person name="Song C."/>
            <person name="Wang M."/>
            <person name="Shi J."/>
            <person name="Liu G."/>
            <person name="Liu J."/>
            <person name="Zhou H."/>
            <person name="Zhou W."/>
            <person name="Yu Q."/>
            <person name="An N."/>
            <person name="Chen Y."/>
            <person name="Cai Q."/>
            <person name="Wang B."/>
            <person name="Liu B."/>
            <person name="Min J."/>
            <person name="Huang Y."/>
            <person name="Wu H."/>
            <person name="Li Z."/>
            <person name="Zhang Y."/>
            <person name="Yin Y."/>
            <person name="Song W."/>
            <person name="Jiang J."/>
            <person name="Jackson S.A."/>
            <person name="Wing R.A."/>
            <person name="Wang J."/>
            <person name="Chen M."/>
        </authorList>
    </citation>
    <scope>NUCLEOTIDE SEQUENCE [LARGE SCALE GENOMIC DNA]</scope>
    <source>
        <strain evidence="2">cv. IRGC 101232</strain>
    </source>
</reference>
<accession>J3L201</accession>
<sequence>GFSPRRFHRFSLSLSLSPASCPLPPSYKAVGAARRGGSRARALTTSKNPSLPRDRVSGVRLDRLGSVCPPLSFGCCRCAGFCIESSVFSLLVHLLFWVFFLTFDAAGGRGWVFFLTFDAAGGGGWVFFLTFDAAVGRGWVFFLTFDAAVGRGWFCLSFSVSNLGFWISWGLFVWFLCGSLWNTGRCSSPVPIISGSLFVFLCDL</sequence>
<dbReference type="Gramene" id="OB01G32570.1">
    <property type="protein sequence ID" value="OB01G32570.1"/>
    <property type="gene ID" value="OB01G32570"/>
</dbReference>
<dbReference type="HOGENOM" id="CLU_1346249_0_0_1"/>
<feature type="transmembrane region" description="Helical" evidence="1">
    <location>
        <begin position="87"/>
        <end position="105"/>
    </location>
</feature>
<dbReference type="AlphaFoldDB" id="J3L201"/>
<keyword evidence="1" id="KW-0472">Membrane</keyword>
<keyword evidence="1" id="KW-1133">Transmembrane helix</keyword>
<keyword evidence="3" id="KW-1185">Reference proteome</keyword>
<protein>
    <submittedName>
        <fullName evidence="2">Uncharacterized protein</fullName>
    </submittedName>
</protein>
<name>J3L201_ORYBR</name>
<evidence type="ECO:0000313" key="2">
    <source>
        <dbReference type="EnsemblPlants" id="OB01G32570.1"/>
    </source>
</evidence>